<feature type="compositionally biased region" description="Acidic residues" evidence="1">
    <location>
        <begin position="109"/>
        <end position="126"/>
    </location>
</feature>
<dbReference type="Gene3D" id="3.30.1310.10">
    <property type="entry name" value="Nucleoid-associated protein YbaB-like domain"/>
    <property type="match status" value="1"/>
</dbReference>
<dbReference type="GO" id="GO:0003677">
    <property type="term" value="F:DNA binding"/>
    <property type="evidence" value="ECO:0007669"/>
    <property type="project" value="InterPro"/>
</dbReference>
<feature type="compositionally biased region" description="Pro residues" evidence="1">
    <location>
        <begin position="87"/>
        <end position="96"/>
    </location>
</feature>
<dbReference type="Pfam" id="PF02575">
    <property type="entry name" value="YbaB_DNA_bd"/>
    <property type="match status" value="1"/>
</dbReference>
<gene>
    <name evidence="2" type="ORF">DV20_13860</name>
</gene>
<proteinExistence type="predicted"/>
<protein>
    <submittedName>
        <fullName evidence="2">Uncharacterized protein</fullName>
    </submittedName>
</protein>
<evidence type="ECO:0000313" key="2">
    <source>
        <dbReference type="EMBL" id="KDN21561.1"/>
    </source>
</evidence>
<sequence length="132" mass="14049">MRLLQQQAGELDAQLAAARHTAGSGDRLVTAVVTGQGKLLDLRIDDRALQGAHVQKLGLSIVEAVRAARAAANASALPQLNALFGKQPPPATPVRPPVAAVPTRREAQPDDGENFEELDFLTDEPESGGRRW</sequence>
<feature type="region of interest" description="Disordered" evidence="1">
    <location>
        <begin position="85"/>
        <end position="132"/>
    </location>
</feature>
<evidence type="ECO:0000313" key="3">
    <source>
        <dbReference type="Proteomes" id="UP000027345"/>
    </source>
</evidence>
<organism evidence="2 3">
    <name type="scientific">Amycolatopsis rifamycinica</name>
    <dbReference type="NCBI Taxonomy" id="287986"/>
    <lineage>
        <taxon>Bacteria</taxon>
        <taxon>Bacillati</taxon>
        <taxon>Actinomycetota</taxon>
        <taxon>Actinomycetes</taxon>
        <taxon>Pseudonocardiales</taxon>
        <taxon>Pseudonocardiaceae</taxon>
        <taxon>Amycolatopsis</taxon>
    </lineage>
</organism>
<dbReference type="SUPFAM" id="SSF82607">
    <property type="entry name" value="YbaB-like"/>
    <property type="match status" value="1"/>
</dbReference>
<dbReference type="STRING" id="287986.DV20_13860"/>
<comment type="caution">
    <text evidence="2">The sequence shown here is derived from an EMBL/GenBank/DDBJ whole genome shotgun (WGS) entry which is preliminary data.</text>
</comment>
<dbReference type="EMBL" id="JMQI01000027">
    <property type="protein sequence ID" value="KDN21561.1"/>
    <property type="molecule type" value="Genomic_DNA"/>
</dbReference>
<keyword evidence="3" id="KW-1185">Reference proteome</keyword>
<name>A0A066U272_9PSEU</name>
<dbReference type="InterPro" id="IPR004401">
    <property type="entry name" value="YbaB/EbfC"/>
</dbReference>
<dbReference type="Proteomes" id="UP000027345">
    <property type="component" value="Unassembled WGS sequence"/>
</dbReference>
<dbReference type="AlphaFoldDB" id="A0A066U272"/>
<dbReference type="InterPro" id="IPR036894">
    <property type="entry name" value="YbaB-like_sf"/>
</dbReference>
<accession>A0A066U272</accession>
<evidence type="ECO:0000256" key="1">
    <source>
        <dbReference type="SAM" id="MobiDB-lite"/>
    </source>
</evidence>
<reference evidence="2 3" key="1">
    <citation type="submission" date="2014-05" db="EMBL/GenBank/DDBJ databases">
        <title>Draft genome sequence of Amycolatopsis rifamycinica DSM 46095.</title>
        <authorList>
            <person name="Lal R."/>
            <person name="Saxena A."/>
            <person name="Kumari R."/>
            <person name="Mukherjee U."/>
            <person name="Singh P."/>
            <person name="Sangwan N."/>
            <person name="Mahato N.K."/>
        </authorList>
    </citation>
    <scope>NUCLEOTIDE SEQUENCE [LARGE SCALE GENOMIC DNA]</scope>
    <source>
        <strain evidence="2 3">DSM 46095</strain>
    </source>
</reference>